<sequence>MDLVVTTPGVSTPALRPALESEPREGLLVIDRATRCGTTAVDPTTASRLRLAVAPCAVSLHAADRIQRRMDQSVDGVIVCQSRSDSPSDDRLETRFDCPVSVHTPTGEHSRAPRYSKR</sequence>
<proteinExistence type="predicted"/>
<protein>
    <submittedName>
        <fullName evidence="2">Uncharacterized protein</fullName>
    </submittedName>
</protein>
<feature type="compositionally biased region" description="Basic and acidic residues" evidence="1">
    <location>
        <begin position="86"/>
        <end position="96"/>
    </location>
</feature>
<dbReference type="AlphaFoldDB" id="A0ABD6DC47"/>
<accession>A0ABD6DC47</accession>
<dbReference type="RefSeq" id="WP_256396419.1">
    <property type="nucleotide sequence ID" value="NZ_JANHDJ010000004.1"/>
</dbReference>
<dbReference type="Proteomes" id="UP001597052">
    <property type="component" value="Unassembled WGS sequence"/>
</dbReference>
<organism evidence="2 3">
    <name type="scientific">Halohasta litorea</name>
    <dbReference type="NCBI Taxonomy" id="869891"/>
    <lineage>
        <taxon>Archaea</taxon>
        <taxon>Methanobacteriati</taxon>
        <taxon>Methanobacteriota</taxon>
        <taxon>Stenosarchaea group</taxon>
        <taxon>Halobacteria</taxon>
        <taxon>Halobacteriales</taxon>
        <taxon>Haloferacaceae</taxon>
        <taxon>Halohasta</taxon>
    </lineage>
</organism>
<feature type="region of interest" description="Disordered" evidence="1">
    <location>
        <begin position="81"/>
        <end position="118"/>
    </location>
</feature>
<reference evidence="2 3" key="1">
    <citation type="journal article" date="2019" name="Int. J. Syst. Evol. Microbiol.">
        <title>The Global Catalogue of Microorganisms (GCM) 10K type strain sequencing project: providing services to taxonomists for standard genome sequencing and annotation.</title>
        <authorList>
            <consortium name="The Broad Institute Genomics Platform"/>
            <consortium name="The Broad Institute Genome Sequencing Center for Infectious Disease"/>
            <person name="Wu L."/>
            <person name="Ma J."/>
        </authorList>
    </citation>
    <scope>NUCLEOTIDE SEQUENCE [LARGE SCALE GENOMIC DNA]</scope>
    <source>
        <strain evidence="2 3">CGMCC 1.10593</strain>
    </source>
</reference>
<keyword evidence="3" id="KW-1185">Reference proteome</keyword>
<evidence type="ECO:0000313" key="2">
    <source>
        <dbReference type="EMBL" id="MFD1643053.1"/>
    </source>
</evidence>
<evidence type="ECO:0000256" key="1">
    <source>
        <dbReference type="SAM" id="MobiDB-lite"/>
    </source>
</evidence>
<comment type="caution">
    <text evidence="2">The sequence shown here is derived from an EMBL/GenBank/DDBJ whole genome shotgun (WGS) entry which is preliminary data.</text>
</comment>
<name>A0ABD6DC47_9EURY</name>
<evidence type="ECO:0000313" key="3">
    <source>
        <dbReference type="Proteomes" id="UP001597052"/>
    </source>
</evidence>
<gene>
    <name evidence="2" type="ORF">ACFSBW_14345</name>
</gene>
<dbReference type="EMBL" id="JBHUDM010000004">
    <property type="protein sequence ID" value="MFD1643053.1"/>
    <property type="molecule type" value="Genomic_DNA"/>
</dbReference>